<organism evidence="1 2">
    <name type="scientific">Atta colombica</name>
    <dbReference type="NCBI Taxonomy" id="520822"/>
    <lineage>
        <taxon>Eukaryota</taxon>
        <taxon>Metazoa</taxon>
        <taxon>Ecdysozoa</taxon>
        <taxon>Arthropoda</taxon>
        <taxon>Hexapoda</taxon>
        <taxon>Insecta</taxon>
        <taxon>Pterygota</taxon>
        <taxon>Neoptera</taxon>
        <taxon>Endopterygota</taxon>
        <taxon>Hymenoptera</taxon>
        <taxon>Apocrita</taxon>
        <taxon>Aculeata</taxon>
        <taxon>Formicoidea</taxon>
        <taxon>Formicidae</taxon>
        <taxon>Myrmicinae</taxon>
        <taxon>Atta</taxon>
    </lineage>
</organism>
<proteinExistence type="predicted"/>
<keyword evidence="2" id="KW-1185">Reference proteome</keyword>
<dbReference type="AlphaFoldDB" id="A0A195BR18"/>
<reference evidence="1 2" key="1">
    <citation type="submission" date="2015-09" db="EMBL/GenBank/DDBJ databases">
        <title>Atta colombica WGS genome.</title>
        <authorList>
            <person name="Nygaard S."/>
            <person name="Hu H."/>
            <person name="Boomsma J."/>
            <person name="Zhang G."/>
        </authorList>
    </citation>
    <scope>NUCLEOTIDE SEQUENCE [LARGE SCALE GENOMIC DNA]</scope>
    <source>
        <strain evidence="1">Treedump-2</strain>
        <tissue evidence="1">Whole body</tissue>
    </source>
</reference>
<gene>
    <name evidence="1" type="ORF">ALC53_02889</name>
</gene>
<sequence length="176" mass="19066">MGLEKHVSWILFAKRQSGSFDIPQVSFVWEYRKGLTVGLKDCIVAAPAVADWRKLVSICHGSLASRLRNGFGASSIYGSGVAVIRRWAKSGAKCDGVGPMPAKNSNVLSFNTETKTKAPAISLLRAPSRLEVYCARKSRGGNLEIGVLYHVSFLTNSRRKELRVLASGVARGGNVM</sequence>
<evidence type="ECO:0000313" key="2">
    <source>
        <dbReference type="Proteomes" id="UP000078540"/>
    </source>
</evidence>
<dbReference type="EMBL" id="KQ976424">
    <property type="protein sequence ID" value="KYM88406.1"/>
    <property type="molecule type" value="Genomic_DNA"/>
</dbReference>
<name>A0A195BR18_9HYME</name>
<accession>A0A195BR18</accession>
<dbReference type="Proteomes" id="UP000078540">
    <property type="component" value="Unassembled WGS sequence"/>
</dbReference>
<protein>
    <submittedName>
        <fullName evidence="1">Uncharacterized protein</fullName>
    </submittedName>
</protein>
<evidence type="ECO:0000313" key="1">
    <source>
        <dbReference type="EMBL" id="KYM88406.1"/>
    </source>
</evidence>